<evidence type="ECO:0000313" key="8">
    <source>
        <dbReference type="Proteomes" id="UP000035763"/>
    </source>
</evidence>
<evidence type="ECO:0000313" key="7">
    <source>
        <dbReference type="EMBL" id="CCH72990.1"/>
    </source>
</evidence>
<dbReference type="NCBIfam" id="NF002964">
    <property type="entry name" value="PRK03635.1"/>
    <property type="match status" value="1"/>
</dbReference>
<evidence type="ECO:0000256" key="1">
    <source>
        <dbReference type="ARBA" id="ARBA00009437"/>
    </source>
</evidence>
<dbReference type="Pfam" id="PF00126">
    <property type="entry name" value="HTH_1"/>
    <property type="match status" value="1"/>
</dbReference>
<dbReference type="NCBIfam" id="NF009888">
    <property type="entry name" value="PRK13348.1"/>
    <property type="match status" value="1"/>
</dbReference>
<dbReference type="AlphaFoldDB" id="W6JWI2"/>
<dbReference type="Pfam" id="PF03466">
    <property type="entry name" value="LysR_substrate"/>
    <property type="match status" value="1"/>
</dbReference>
<comment type="similarity">
    <text evidence="1">Belongs to the LysR transcriptional regulatory family.</text>
</comment>
<evidence type="ECO:0000259" key="6">
    <source>
        <dbReference type="PROSITE" id="PS50931"/>
    </source>
</evidence>
<accession>W6JWI2</accession>
<protein>
    <recommendedName>
        <fullName evidence="6">HTH lysR-type domain-containing protein</fullName>
    </recommendedName>
</protein>
<dbReference type="NCBIfam" id="TIGR03298">
    <property type="entry name" value="argP"/>
    <property type="match status" value="1"/>
</dbReference>
<dbReference type="InterPro" id="IPR036390">
    <property type="entry name" value="WH_DNA-bd_sf"/>
</dbReference>
<evidence type="ECO:0000256" key="4">
    <source>
        <dbReference type="ARBA" id="ARBA00023159"/>
    </source>
</evidence>
<dbReference type="OrthoDB" id="3252676at2"/>
<dbReference type="SUPFAM" id="SSF46785">
    <property type="entry name" value="Winged helix' DNA-binding domain"/>
    <property type="match status" value="1"/>
</dbReference>
<dbReference type="STRING" id="1193182.BN11_2200008"/>
<dbReference type="InterPro" id="IPR050176">
    <property type="entry name" value="LTTR"/>
</dbReference>
<dbReference type="RefSeq" id="WP_048698452.1">
    <property type="nucleotide sequence ID" value="NZ_HG764815.1"/>
</dbReference>
<dbReference type="GO" id="GO:0003700">
    <property type="term" value="F:DNA-binding transcription factor activity"/>
    <property type="evidence" value="ECO:0007669"/>
    <property type="project" value="InterPro"/>
</dbReference>
<dbReference type="InterPro" id="IPR036388">
    <property type="entry name" value="WH-like_DNA-bd_sf"/>
</dbReference>
<dbReference type="InterPro" id="IPR000847">
    <property type="entry name" value="LysR_HTH_N"/>
</dbReference>
<proteinExistence type="inferred from homology"/>
<reference evidence="7 8" key="1">
    <citation type="journal article" date="2013" name="ISME J.">
        <title>A metabolic model for members of the genus Tetrasphaera involved in enhanced biological phosphorus removal.</title>
        <authorList>
            <person name="Kristiansen R."/>
            <person name="Nguyen H.T.T."/>
            <person name="Saunders A.M."/>
            <person name="Nielsen J.L."/>
            <person name="Wimmer R."/>
            <person name="Le V.Q."/>
            <person name="McIlroy S.J."/>
            <person name="Petrovski S."/>
            <person name="Seviour R.J."/>
            <person name="Calteau A."/>
            <person name="Nielsen K.L."/>
            <person name="Nielsen P.H."/>
        </authorList>
    </citation>
    <scope>NUCLEOTIDE SEQUENCE [LARGE SCALE GENOMIC DNA]</scope>
    <source>
        <strain evidence="7 8">Ben110</strain>
    </source>
</reference>
<organism evidence="7 8">
    <name type="scientific">Nostocoides australiense Ben110</name>
    <dbReference type="NCBI Taxonomy" id="1193182"/>
    <lineage>
        <taxon>Bacteria</taxon>
        <taxon>Bacillati</taxon>
        <taxon>Actinomycetota</taxon>
        <taxon>Actinomycetes</taxon>
        <taxon>Micrococcales</taxon>
        <taxon>Intrasporangiaceae</taxon>
        <taxon>Nostocoides</taxon>
    </lineage>
</organism>
<dbReference type="GO" id="GO:0003677">
    <property type="term" value="F:DNA binding"/>
    <property type="evidence" value="ECO:0007669"/>
    <property type="project" value="UniProtKB-KW"/>
</dbReference>
<name>W6JWI2_9MICO</name>
<keyword evidence="2" id="KW-0805">Transcription regulation</keyword>
<dbReference type="PROSITE" id="PS50931">
    <property type="entry name" value="HTH_LYSR"/>
    <property type="match status" value="1"/>
</dbReference>
<dbReference type="Gene3D" id="1.10.10.10">
    <property type="entry name" value="Winged helix-like DNA-binding domain superfamily/Winged helix DNA-binding domain"/>
    <property type="match status" value="1"/>
</dbReference>
<evidence type="ECO:0000256" key="5">
    <source>
        <dbReference type="ARBA" id="ARBA00023163"/>
    </source>
</evidence>
<dbReference type="Gene3D" id="3.40.190.290">
    <property type="match status" value="1"/>
</dbReference>
<comment type="caution">
    <text evidence="7">The sequence shown here is derived from an EMBL/GenBank/DDBJ whole genome shotgun (WGS) entry which is preliminary data.</text>
</comment>
<dbReference type="InterPro" id="IPR017685">
    <property type="entry name" value="ArgP"/>
</dbReference>
<dbReference type="EMBL" id="CAJA01000136">
    <property type="protein sequence ID" value="CCH72990.1"/>
    <property type="molecule type" value="Genomic_DNA"/>
</dbReference>
<keyword evidence="4" id="KW-0010">Activator</keyword>
<keyword evidence="8" id="KW-1185">Reference proteome</keyword>
<dbReference type="InterPro" id="IPR005119">
    <property type="entry name" value="LysR_subst-bd"/>
</dbReference>
<dbReference type="PANTHER" id="PTHR30579">
    <property type="entry name" value="TRANSCRIPTIONAL REGULATOR"/>
    <property type="match status" value="1"/>
</dbReference>
<gene>
    <name evidence="7" type="ORF">BN11_2200008</name>
</gene>
<keyword evidence="5" id="KW-0804">Transcription</keyword>
<evidence type="ECO:0000256" key="3">
    <source>
        <dbReference type="ARBA" id="ARBA00023125"/>
    </source>
</evidence>
<keyword evidence="3" id="KW-0238">DNA-binding</keyword>
<dbReference type="SUPFAM" id="SSF53850">
    <property type="entry name" value="Periplasmic binding protein-like II"/>
    <property type="match status" value="1"/>
</dbReference>
<evidence type="ECO:0000256" key="2">
    <source>
        <dbReference type="ARBA" id="ARBA00023015"/>
    </source>
</evidence>
<dbReference type="Proteomes" id="UP000035763">
    <property type="component" value="Unassembled WGS sequence"/>
</dbReference>
<feature type="domain" description="HTH lysR-type" evidence="6">
    <location>
        <begin position="1"/>
        <end position="59"/>
    </location>
</feature>
<dbReference type="PANTHER" id="PTHR30579:SF2">
    <property type="entry name" value="HTH-TYPE TRANSCRIPTIONAL REGULATOR ARGP"/>
    <property type="match status" value="1"/>
</dbReference>
<sequence length="299" mass="31893">MDVSLEQLRTLAAVIDEETFDAASAALGITPSAVSQRIKALESAVGRVLVTRSKPVRVTPPGAAVLRLARVTTRLADDTANEIGIGATAGFATLPIAVNADSLATWFLPALARMPARFRAVFDVHVDDQDRTFELFSSESVLAAVTSGARPVPGCTVTPLGSMRYFACAAPDFTEAHFPRGLTAQALATAPVVVFNRKDTLQHRFIADVAGHPLQPPAHYLPASADFVHGIQLGLGWGLVPELQYAALPQRDSLVHLAPERPVDVPLHWQVWSVDSAPLRALTGVVTAAAHRSLDPARR</sequence>